<dbReference type="GO" id="GO:0016562">
    <property type="term" value="P:protein import into peroxisome matrix, receptor recycling"/>
    <property type="evidence" value="ECO:0007669"/>
    <property type="project" value="UniProtKB-ARBA"/>
</dbReference>
<evidence type="ECO:0000256" key="15">
    <source>
        <dbReference type="ARBA" id="ARBA00034505"/>
    </source>
</evidence>
<evidence type="ECO:0000313" key="19">
    <source>
        <dbReference type="Proteomes" id="UP001212411"/>
    </source>
</evidence>
<dbReference type="InterPro" id="IPR017375">
    <property type="entry name" value="PEX12"/>
</dbReference>
<gene>
    <name evidence="18" type="primary">pex12</name>
    <name evidence="18" type="ORF">SOMG_01873</name>
</gene>
<evidence type="ECO:0000256" key="1">
    <source>
        <dbReference type="ARBA" id="ARBA00004585"/>
    </source>
</evidence>
<dbReference type="InterPro" id="IPR013083">
    <property type="entry name" value="Znf_RING/FYVE/PHD"/>
</dbReference>
<evidence type="ECO:0000256" key="2">
    <source>
        <dbReference type="ARBA" id="ARBA00004906"/>
    </source>
</evidence>
<dbReference type="Pfam" id="PF00097">
    <property type="entry name" value="zf-C3HC4"/>
    <property type="match status" value="1"/>
</dbReference>
<dbReference type="Proteomes" id="UP001212411">
    <property type="component" value="Chromosome 1"/>
</dbReference>
<evidence type="ECO:0000259" key="17">
    <source>
        <dbReference type="Pfam" id="PF04757"/>
    </source>
</evidence>
<dbReference type="SUPFAM" id="SSF57850">
    <property type="entry name" value="RING/U-box"/>
    <property type="match status" value="1"/>
</dbReference>
<keyword evidence="5" id="KW-0813">Transport</keyword>
<evidence type="ECO:0000256" key="7">
    <source>
        <dbReference type="ARBA" id="ARBA00022723"/>
    </source>
</evidence>
<evidence type="ECO:0000256" key="14">
    <source>
        <dbReference type="ARBA" id="ARBA00029692"/>
    </source>
</evidence>
<organism evidence="18 19">
    <name type="scientific">Schizosaccharomyces osmophilus</name>
    <dbReference type="NCBI Taxonomy" id="2545709"/>
    <lineage>
        <taxon>Eukaryota</taxon>
        <taxon>Fungi</taxon>
        <taxon>Dikarya</taxon>
        <taxon>Ascomycota</taxon>
        <taxon>Taphrinomycotina</taxon>
        <taxon>Schizosaccharomycetes</taxon>
        <taxon>Schizosaccharomycetales</taxon>
        <taxon>Schizosaccharomycetaceae</taxon>
        <taxon>Schizosaccharomyces</taxon>
    </lineage>
</organism>
<name>A0AAF0AUU1_9SCHI</name>
<feature type="domain" description="Zinc finger C3HC4 RING-type" evidence="16">
    <location>
        <begin position="293"/>
        <end position="330"/>
    </location>
</feature>
<evidence type="ECO:0000256" key="8">
    <source>
        <dbReference type="ARBA" id="ARBA00022771"/>
    </source>
</evidence>
<comment type="similarity">
    <text evidence="3">Belongs to the pex2/pex10/pex12 family.</text>
</comment>
<reference evidence="18 19" key="1">
    <citation type="journal article" date="2023" name="G3 (Bethesda)">
        <title>A high-quality reference genome for the fission yeast Schizosaccharomyces osmophilus.</title>
        <authorList>
            <person name="Jia G.S."/>
            <person name="Zhang W.C."/>
            <person name="Liang Y."/>
            <person name="Liu X.H."/>
            <person name="Rhind N."/>
            <person name="Pidoux A."/>
            <person name="Brysch-Herzberg M."/>
            <person name="Du L.L."/>
        </authorList>
    </citation>
    <scope>NUCLEOTIDE SEQUENCE [LARGE SCALE GENOMIC DNA]</scope>
    <source>
        <strain evidence="18 19">CBS 15793</strain>
    </source>
</reference>
<evidence type="ECO:0000256" key="13">
    <source>
        <dbReference type="ARBA" id="ARBA00023140"/>
    </source>
</evidence>
<evidence type="ECO:0000256" key="4">
    <source>
        <dbReference type="ARBA" id="ARBA00018980"/>
    </source>
</evidence>
<comment type="subunit">
    <text evidence="15">Component of the PEX2-PEX10-PEX12 retrotranslocation channel, composed of PEX2, PEX10 and PEX12.</text>
</comment>
<protein>
    <recommendedName>
        <fullName evidence="4">Peroxisome assembly protein 12</fullName>
    </recommendedName>
    <alternativeName>
        <fullName evidence="14">Peroxin-12</fullName>
    </alternativeName>
</protein>
<feature type="domain" description="Pex N-terminal" evidence="17">
    <location>
        <begin position="13"/>
        <end position="259"/>
    </location>
</feature>
<evidence type="ECO:0000256" key="12">
    <source>
        <dbReference type="ARBA" id="ARBA00023136"/>
    </source>
</evidence>
<dbReference type="GeneID" id="80875355"/>
<evidence type="ECO:0000256" key="3">
    <source>
        <dbReference type="ARBA" id="ARBA00008704"/>
    </source>
</evidence>
<dbReference type="RefSeq" id="XP_056037099.1">
    <property type="nucleotide sequence ID" value="XM_056180666.1"/>
</dbReference>
<keyword evidence="6" id="KW-0812">Transmembrane</keyword>
<evidence type="ECO:0000256" key="9">
    <source>
        <dbReference type="ARBA" id="ARBA00022833"/>
    </source>
</evidence>
<keyword evidence="9" id="KW-0862">Zinc</keyword>
<dbReference type="Gene3D" id="3.30.40.10">
    <property type="entry name" value="Zinc/RING finger domain, C3HC4 (zinc finger)"/>
    <property type="match status" value="1"/>
</dbReference>
<dbReference type="GO" id="GO:0008270">
    <property type="term" value="F:zinc ion binding"/>
    <property type="evidence" value="ECO:0007669"/>
    <property type="project" value="UniProtKB-KW"/>
</dbReference>
<comment type="subcellular location">
    <subcellularLocation>
        <location evidence="1">Peroxisome membrane</location>
        <topology evidence="1">Multi-pass membrane protein</topology>
    </subcellularLocation>
</comment>
<dbReference type="InterPro" id="IPR018957">
    <property type="entry name" value="Znf_C3HC4_RING-type"/>
</dbReference>
<dbReference type="Pfam" id="PF04757">
    <property type="entry name" value="Pex2_Pex12"/>
    <property type="match status" value="1"/>
</dbReference>
<keyword evidence="12" id="KW-0472">Membrane</keyword>
<dbReference type="GO" id="GO:0004842">
    <property type="term" value="F:ubiquitin-protein transferase activity"/>
    <property type="evidence" value="ECO:0007669"/>
    <property type="project" value="TreeGrafter"/>
</dbReference>
<evidence type="ECO:0000313" key="18">
    <source>
        <dbReference type="EMBL" id="WBW72856.1"/>
    </source>
</evidence>
<accession>A0AAF0AUU1</accession>
<dbReference type="GO" id="GO:1990429">
    <property type="term" value="C:peroxisomal importomer complex"/>
    <property type="evidence" value="ECO:0007669"/>
    <property type="project" value="TreeGrafter"/>
</dbReference>
<proteinExistence type="inferred from homology"/>
<keyword evidence="10" id="KW-0653">Protein transport</keyword>
<dbReference type="KEGG" id="som:SOMG_01873"/>
<evidence type="ECO:0000256" key="10">
    <source>
        <dbReference type="ARBA" id="ARBA00022927"/>
    </source>
</evidence>
<evidence type="ECO:0000256" key="5">
    <source>
        <dbReference type="ARBA" id="ARBA00022448"/>
    </source>
</evidence>
<dbReference type="AlphaFoldDB" id="A0AAF0AUU1"/>
<dbReference type="GO" id="GO:0005778">
    <property type="term" value="C:peroxisomal membrane"/>
    <property type="evidence" value="ECO:0007669"/>
    <property type="project" value="UniProtKB-SubCell"/>
</dbReference>
<dbReference type="EMBL" id="CP115611">
    <property type="protein sequence ID" value="WBW72856.1"/>
    <property type="molecule type" value="Genomic_DNA"/>
</dbReference>
<evidence type="ECO:0000256" key="6">
    <source>
        <dbReference type="ARBA" id="ARBA00022692"/>
    </source>
</evidence>
<evidence type="ECO:0000259" key="16">
    <source>
        <dbReference type="Pfam" id="PF00097"/>
    </source>
</evidence>
<dbReference type="PANTHER" id="PTHR12888">
    <property type="entry name" value="PEROXISOME ASSEMBLY PROTEIN 12 PEROXIN-12"/>
    <property type="match status" value="1"/>
</dbReference>
<comment type="pathway">
    <text evidence="2">Protein modification; protein ubiquitination.</text>
</comment>
<evidence type="ECO:0000256" key="11">
    <source>
        <dbReference type="ARBA" id="ARBA00022989"/>
    </source>
</evidence>
<dbReference type="InterPro" id="IPR006845">
    <property type="entry name" value="Pex_N"/>
</dbReference>
<keyword evidence="19" id="KW-1185">Reference proteome</keyword>
<sequence length="347" mass="40541">MESPSLLEVLQVQEIDELILPSIKYIFAYFTHRYPRHLLRVYNSLDDFYNVLKVVIEYRSLKKWNCTSVERRFQLKRVKYVKNAESLASLFPEEVNSAVKLSQMGILTKIFLSYCAPYLISKFNTLSDSTRFLELNINYNTEHNSTESEGHGRPSVFRTFCSKILSKLKRLSTILKFTFQLASKFYKNLRWIYYLLFALGIIPFSNPVDHLLKQRLVYDTRISNITSEKAPNLYALPSLLDNSMNIFLSLVQVLDWWQTNDYATQIKKGRVAFTELEPPELSVKNTSLTKNICRICGHTIKNPAVLTTGFVFCYPCIQSWLKDNPFICPVTKLNLIRKENSFWRIMV</sequence>
<keyword evidence="13" id="KW-0576">Peroxisome</keyword>
<dbReference type="GO" id="GO:0006513">
    <property type="term" value="P:protein monoubiquitination"/>
    <property type="evidence" value="ECO:0007669"/>
    <property type="project" value="TreeGrafter"/>
</dbReference>
<keyword evidence="18" id="KW-0436">Ligase</keyword>
<keyword evidence="11" id="KW-1133">Transmembrane helix</keyword>
<keyword evidence="7" id="KW-0479">Metal-binding</keyword>
<keyword evidence="8" id="KW-0863">Zinc-finger</keyword>
<dbReference type="PANTHER" id="PTHR12888:SF0">
    <property type="entry name" value="PEROXISOME ASSEMBLY PROTEIN 12"/>
    <property type="match status" value="1"/>
</dbReference>
<dbReference type="GO" id="GO:0016874">
    <property type="term" value="F:ligase activity"/>
    <property type="evidence" value="ECO:0007669"/>
    <property type="project" value="UniProtKB-KW"/>
</dbReference>